<dbReference type="EMBL" id="KI965467">
    <property type="protein sequence ID" value="EUD67177.1"/>
    <property type="molecule type" value="Genomic_DNA"/>
</dbReference>
<proteinExistence type="predicted"/>
<gene>
    <name evidence="3" type="ORF">C922_02327</name>
</gene>
<evidence type="ECO:0000256" key="1">
    <source>
        <dbReference type="SAM" id="Coils"/>
    </source>
</evidence>
<dbReference type="RefSeq" id="XP_008816148.1">
    <property type="nucleotide sequence ID" value="XM_008817926.1"/>
</dbReference>
<dbReference type="AlphaFoldDB" id="W7A1U5"/>
<sequence length="1116" mass="129867">MRQNLFDTKASKVKRKRNILRVKSCKKNLPTKREPSERYKNILNYYKDEKKTNKFIDKRKSKEGHRNSTRFKKGNIFNLNNDSFLKDKHISANDVYGEGDHSDYSSLDSEEQWSGGGSRKCKRKSDTMVNNFVQEKIEKKKLWKIKKYEIKEKLREIDKHFEVIKKCVLSFPGTTGGVKQNEDIARGGAQTLTKAPSCNGEMKKLELGVAEEEEQQRDQLVNENERMKKGTRRGEKGVDRNGRVQMKMEVGGKSEEEVKHEVEEADGWEVEHEAEEADGWEVEHEAEEADGWEEEEDSQDEQHGRGNAPKGSTHQGANGSVQLKEDASKSQLLGDETNESAEEVKESKLRFSKKKKKTEEPDNQKEYSVWYLSDDSDNESIDKLFSKKKRLPFKDETVVSISKERVNKILGKFLLDGNKELCSHFANESGDEKGENLPTYICIEKKQYQLEHVIALLDRHNFSSQKKILYRVYHLNMFNKKKEKSIPHSSFFFSLMDYCILKIYRCLKCDLSLHNFIENYKDIIVDFSHPMKTELYLYMSFLLLIVFCKTQGRGKANLFYRKKRNTLAEYVESNKAAHGKAYDVYIYSRILKSADLFSDILEEYNLKMGEEGTGDRDGLANRAGAADGVTISYVHFAVILLALIIYPMEGSQTKRQSQTGKGNGRSRFENDGADALGENPPIEHLLTNINRDRVEDEKMVHKFAHLKGENPLIDKEERIPLMDFLIELVEYIFYKYFHSVNANLPLGDDDWGCCDISSSATYTSASRMEECIQNVERAFRVKRFQVGEVVKEGDMVKANRYNLAGTQSNSRADVQSDLGIFSKKKQLKKAVILLNIYNIFLENSKKYSQSFFYLSFKILNTLLYGIMREGGKSQRGRGINGERNNTDEKILMEEKDHYYKLSFDTFKNVILFLKTHLDKQFNAYILINHIVRPCLLFLFINFLSYMKKCGVEVNFAKIVDDFGGVRVREDYLVAADSPFVKYQRKEEKYFLFLLYTYKLMEHSSAYEITPIVSHNFQHSGIQMFTPKYANNRNPKDFLIMQSGQAKFAEMRAARRKMKQQKKLDYNELRKENNYLLALKAKEEQERMRRNQEKYKKVKLMAKNDVEEYNKMKTYTH</sequence>
<dbReference type="Proteomes" id="UP000030640">
    <property type="component" value="Unassembled WGS sequence"/>
</dbReference>
<feature type="compositionally biased region" description="Basic and acidic residues" evidence="2">
    <location>
        <begin position="250"/>
        <end position="262"/>
    </location>
</feature>
<evidence type="ECO:0000313" key="3">
    <source>
        <dbReference type="EMBL" id="EUD67177.1"/>
    </source>
</evidence>
<feature type="compositionally biased region" description="Polar residues" evidence="2">
    <location>
        <begin position="310"/>
        <end position="321"/>
    </location>
</feature>
<dbReference type="OrthoDB" id="385467at2759"/>
<feature type="compositionally biased region" description="Acidic residues" evidence="2">
    <location>
        <begin position="263"/>
        <end position="299"/>
    </location>
</feature>
<evidence type="ECO:0000313" key="4">
    <source>
        <dbReference type="Proteomes" id="UP000030640"/>
    </source>
</evidence>
<dbReference type="VEuPathDB" id="PlasmoDB:C922_02327"/>
<feature type="region of interest" description="Disordered" evidence="2">
    <location>
        <begin position="210"/>
        <end position="358"/>
    </location>
</feature>
<feature type="compositionally biased region" description="Basic and acidic residues" evidence="2">
    <location>
        <begin position="223"/>
        <end position="242"/>
    </location>
</feature>
<protein>
    <submittedName>
        <fullName evidence="3">Uncharacterized protein</fullName>
    </submittedName>
</protein>
<feature type="region of interest" description="Disordered" evidence="2">
    <location>
        <begin position="654"/>
        <end position="678"/>
    </location>
</feature>
<keyword evidence="1" id="KW-0175">Coiled coil</keyword>
<feature type="coiled-coil region" evidence="1">
    <location>
        <begin position="1065"/>
        <end position="1100"/>
    </location>
</feature>
<evidence type="ECO:0000256" key="2">
    <source>
        <dbReference type="SAM" id="MobiDB-lite"/>
    </source>
</evidence>
<dbReference type="GeneID" id="20037601"/>
<name>W7A1U5_9APIC</name>
<organism evidence="3 4">
    <name type="scientific">Plasmodium inui San Antonio 1</name>
    <dbReference type="NCBI Taxonomy" id="1237626"/>
    <lineage>
        <taxon>Eukaryota</taxon>
        <taxon>Sar</taxon>
        <taxon>Alveolata</taxon>
        <taxon>Apicomplexa</taxon>
        <taxon>Aconoidasida</taxon>
        <taxon>Haemosporida</taxon>
        <taxon>Plasmodiidae</taxon>
        <taxon>Plasmodium</taxon>
        <taxon>Plasmodium (Plasmodium)</taxon>
    </lineage>
</organism>
<keyword evidence="4" id="KW-1185">Reference proteome</keyword>
<reference evidence="3 4" key="1">
    <citation type="submission" date="2013-02" db="EMBL/GenBank/DDBJ databases">
        <title>The Genome Sequence of Plasmodium inui San Antonio 1.</title>
        <authorList>
            <consortium name="The Broad Institute Genome Sequencing Platform"/>
            <consortium name="The Broad Institute Genome Sequencing Center for Infectious Disease"/>
            <person name="Neafsey D."/>
            <person name="Cheeseman I."/>
            <person name="Volkman S."/>
            <person name="Adams J."/>
            <person name="Walker B."/>
            <person name="Young S.K."/>
            <person name="Zeng Q."/>
            <person name="Gargeya S."/>
            <person name="Fitzgerald M."/>
            <person name="Haas B."/>
            <person name="Abouelleil A."/>
            <person name="Alvarado L."/>
            <person name="Arachchi H.M."/>
            <person name="Berlin A.M."/>
            <person name="Chapman S.B."/>
            <person name="Dewar J."/>
            <person name="Goldberg J."/>
            <person name="Griggs A."/>
            <person name="Gujja S."/>
            <person name="Hansen M."/>
            <person name="Howarth C."/>
            <person name="Imamovic A."/>
            <person name="Larimer J."/>
            <person name="McCowan C."/>
            <person name="Murphy C."/>
            <person name="Neiman D."/>
            <person name="Pearson M."/>
            <person name="Priest M."/>
            <person name="Roberts A."/>
            <person name="Saif S."/>
            <person name="Shea T."/>
            <person name="Sisk P."/>
            <person name="Sykes S."/>
            <person name="Wortman J."/>
            <person name="Nusbaum C."/>
            <person name="Birren B."/>
        </authorList>
    </citation>
    <scope>NUCLEOTIDE SEQUENCE [LARGE SCALE GENOMIC DNA]</scope>
    <source>
        <strain evidence="3 4">San Antonio 1</strain>
    </source>
</reference>
<feature type="region of interest" description="Disordered" evidence="2">
    <location>
        <begin position="100"/>
        <end position="124"/>
    </location>
</feature>
<accession>W7A1U5</accession>